<keyword evidence="11" id="KW-1185">Reference proteome</keyword>
<evidence type="ECO:0000256" key="3">
    <source>
        <dbReference type="ARBA" id="ARBA00022741"/>
    </source>
</evidence>
<feature type="domain" description="ABC transporter" evidence="9">
    <location>
        <begin position="361"/>
        <end position="604"/>
    </location>
</feature>
<dbReference type="AlphaFoldDB" id="A0A919L5C4"/>
<dbReference type="InterPro" id="IPR027417">
    <property type="entry name" value="P-loop_NTPase"/>
</dbReference>
<dbReference type="GO" id="GO:0016887">
    <property type="term" value="F:ATP hydrolysis activity"/>
    <property type="evidence" value="ECO:0007669"/>
    <property type="project" value="InterPro"/>
</dbReference>
<comment type="subcellular location">
    <subcellularLocation>
        <location evidence="1">Cell membrane</location>
        <topology evidence="1">Multi-pass membrane protein</topology>
    </subcellularLocation>
</comment>
<dbReference type="PANTHER" id="PTHR24221">
    <property type="entry name" value="ATP-BINDING CASSETTE SUB-FAMILY B"/>
    <property type="match status" value="1"/>
</dbReference>
<evidence type="ECO:0000256" key="5">
    <source>
        <dbReference type="ARBA" id="ARBA00022989"/>
    </source>
</evidence>
<keyword evidence="2 8" id="KW-0812">Transmembrane</keyword>
<organism evidence="10 11">
    <name type="scientific">Streptomyces capitiformicae</name>
    <dbReference type="NCBI Taxonomy" id="2014920"/>
    <lineage>
        <taxon>Bacteria</taxon>
        <taxon>Bacillati</taxon>
        <taxon>Actinomycetota</taxon>
        <taxon>Actinomycetes</taxon>
        <taxon>Kitasatosporales</taxon>
        <taxon>Streptomycetaceae</taxon>
        <taxon>Streptomyces</taxon>
    </lineage>
</organism>
<feature type="transmembrane region" description="Helical" evidence="8">
    <location>
        <begin position="252"/>
        <end position="274"/>
    </location>
</feature>
<reference evidence="10" key="2">
    <citation type="submission" date="2020-09" db="EMBL/GenBank/DDBJ databases">
        <authorList>
            <person name="Sun Q."/>
            <person name="Zhou Y."/>
        </authorList>
    </citation>
    <scope>NUCLEOTIDE SEQUENCE</scope>
    <source>
        <strain evidence="10">CGMCC 4.7403</strain>
    </source>
</reference>
<evidence type="ECO:0000313" key="11">
    <source>
        <dbReference type="Proteomes" id="UP000603227"/>
    </source>
</evidence>
<evidence type="ECO:0000256" key="4">
    <source>
        <dbReference type="ARBA" id="ARBA00022840"/>
    </source>
</evidence>
<keyword evidence="6 8" id="KW-0472">Membrane</keyword>
<dbReference type="EMBL" id="BNAT01000004">
    <property type="protein sequence ID" value="GHH84733.1"/>
    <property type="molecule type" value="Genomic_DNA"/>
</dbReference>
<feature type="transmembrane region" description="Helical" evidence="8">
    <location>
        <begin position="160"/>
        <end position="178"/>
    </location>
</feature>
<dbReference type="InterPro" id="IPR039421">
    <property type="entry name" value="Type_1_exporter"/>
</dbReference>
<evidence type="ECO:0000256" key="2">
    <source>
        <dbReference type="ARBA" id="ARBA00022692"/>
    </source>
</evidence>
<dbReference type="GO" id="GO:0005524">
    <property type="term" value="F:ATP binding"/>
    <property type="evidence" value="ECO:0007669"/>
    <property type="project" value="UniProtKB-KW"/>
</dbReference>
<sequence length="623" mass="65707">MALLGALPGAGTPLMLAIAGILLVQNAVPAVTAVATAELISASQGVSDASGPQTWLVAPLAFFVLTVLIGHALDAFLPPLTFLAKSRIDGAHRARVSRLMVSTPTIAALEDPHVQDLVRLSAAEPSNWTEETPGGGAVAQLTLIARYLGVAASAAVLATYAWWTVPVMVLPVLAGRAVRRRQLVRINKVWAAGLGEGRRAGYWQDVLTNAADSKEVRVFGYGEWALERRLGHLTAMLAPAWRLQLAAARAQWISFLLHAAPLIVVYVAVIAGTVGGDQTVGTAAAVMSAGYAVILSIGSVYEASDIEGSIPVLRAYRELRAIVGRAASTDAGTSEDGPVSSGDESGASPGSDRPGGQAPLIEFDGVSFRYPGSERFVLEGFDLRIRPGETLAIVGVNGAGKSTLAKLLAGLYEPTSGRITADGGPIDHDGIEAFRRQISVVFQDFVRYQLTARENVALGDGAVRRDDAAIDAAAAEAGLGDVVERLPAGWQTPLSRSRSDGVDLSGGQWQQVALARALYSVGVGAKILVLDEPTAHLDVRTEQGLFNRLMDAARHVTVVLISHRLATVRRADRIVVLDGGRVTESGSHDELMALGGTYAEMYTIQAERFVRGFDDRAEAGELV</sequence>
<reference evidence="10" key="1">
    <citation type="journal article" date="2014" name="Int. J. Syst. Evol. Microbiol.">
        <title>Complete genome sequence of Corynebacterium casei LMG S-19264T (=DSM 44701T), isolated from a smear-ripened cheese.</title>
        <authorList>
            <consortium name="US DOE Joint Genome Institute (JGI-PGF)"/>
            <person name="Walter F."/>
            <person name="Albersmeier A."/>
            <person name="Kalinowski J."/>
            <person name="Ruckert C."/>
        </authorList>
    </citation>
    <scope>NUCLEOTIDE SEQUENCE</scope>
    <source>
        <strain evidence="10">CGMCC 4.7403</strain>
    </source>
</reference>
<evidence type="ECO:0000256" key="8">
    <source>
        <dbReference type="SAM" id="Phobius"/>
    </source>
</evidence>
<dbReference type="InterPro" id="IPR003593">
    <property type="entry name" value="AAA+_ATPase"/>
</dbReference>
<dbReference type="Pfam" id="PF00005">
    <property type="entry name" value="ABC_tran"/>
    <property type="match status" value="1"/>
</dbReference>
<protein>
    <submittedName>
        <fullName evidence="10">Multidrug ABC transporter permease</fullName>
    </submittedName>
</protein>
<dbReference type="SUPFAM" id="SSF90123">
    <property type="entry name" value="ABC transporter transmembrane region"/>
    <property type="match status" value="1"/>
</dbReference>
<feature type="region of interest" description="Disordered" evidence="7">
    <location>
        <begin position="329"/>
        <end position="356"/>
    </location>
</feature>
<proteinExistence type="predicted"/>
<dbReference type="PANTHER" id="PTHR24221:SF654">
    <property type="entry name" value="ATP-BINDING CASSETTE SUB-FAMILY B MEMBER 6"/>
    <property type="match status" value="1"/>
</dbReference>
<keyword evidence="3" id="KW-0547">Nucleotide-binding</keyword>
<dbReference type="SMART" id="SM00382">
    <property type="entry name" value="AAA"/>
    <property type="match status" value="1"/>
</dbReference>
<feature type="transmembrane region" description="Helical" evidence="8">
    <location>
        <begin position="54"/>
        <end position="73"/>
    </location>
</feature>
<gene>
    <name evidence="10" type="ORF">GCM10017771_14760</name>
</gene>
<dbReference type="PROSITE" id="PS50893">
    <property type="entry name" value="ABC_TRANSPORTER_2"/>
    <property type="match status" value="1"/>
</dbReference>
<dbReference type="GO" id="GO:0034040">
    <property type="term" value="F:ATPase-coupled lipid transmembrane transporter activity"/>
    <property type="evidence" value="ECO:0007669"/>
    <property type="project" value="TreeGrafter"/>
</dbReference>
<name>A0A919L5C4_9ACTN</name>
<dbReference type="SUPFAM" id="SSF52540">
    <property type="entry name" value="P-loop containing nucleoside triphosphate hydrolases"/>
    <property type="match status" value="1"/>
</dbReference>
<accession>A0A919L5C4</accession>
<evidence type="ECO:0000256" key="1">
    <source>
        <dbReference type="ARBA" id="ARBA00004651"/>
    </source>
</evidence>
<dbReference type="InterPro" id="IPR003439">
    <property type="entry name" value="ABC_transporter-like_ATP-bd"/>
</dbReference>
<dbReference type="Gene3D" id="1.20.1560.10">
    <property type="entry name" value="ABC transporter type 1, transmembrane domain"/>
    <property type="match status" value="1"/>
</dbReference>
<dbReference type="Gene3D" id="3.40.50.300">
    <property type="entry name" value="P-loop containing nucleotide triphosphate hydrolases"/>
    <property type="match status" value="1"/>
</dbReference>
<dbReference type="InterPro" id="IPR036640">
    <property type="entry name" value="ABC1_TM_sf"/>
</dbReference>
<evidence type="ECO:0000259" key="9">
    <source>
        <dbReference type="PROSITE" id="PS50893"/>
    </source>
</evidence>
<dbReference type="GO" id="GO:0005886">
    <property type="term" value="C:plasma membrane"/>
    <property type="evidence" value="ECO:0007669"/>
    <property type="project" value="UniProtKB-SubCell"/>
</dbReference>
<feature type="transmembrane region" description="Helical" evidence="8">
    <location>
        <begin position="14"/>
        <end position="42"/>
    </location>
</feature>
<evidence type="ECO:0000313" key="10">
    <source>
        <dbReference type="EMBL" id="GHH84733.1"/>
    </source>
</evidence>
<dbReference type="Proteomes" id="UP000603227">
    <property type="component" value="Unassembled WGS sequence"/>
</dbReference>
<evidence type="ECO:0000256" key="7">
    <source>
        <dbReference type="SAM" id="MobiDB-lite"/>
    </source>
</evidence>
<keyword evidence="5 8" id="KW-1133">Transmembrane helix</keyword>
<dbReference type="CDD" id="cd03228">
    <property type="entry name" value="ABCC_MRP_Like"/>
    <property type="match status" value="1"/>
</dbReference>
<keyword evidence="4" id="KW-0067">ATP-binding</keyword>
<comment type="caution">
    <text evidence="10">The sequence shown here is derived from an EMBL/GenBank/DDBJ whole genome shotgun (WGS) entry which is preliminary data.</text>
</comment>
<evidence type="ECO:0000256" key="6">
    <source>
        <dbReference type="ARBA" id="ARBA00023136"/>
    </source>
</evidence>
<feature type="transmembrane region" description="Helical" evidence="8">
    <location>
        <begin position="280"/>
        <end position="301"/>
    </location>
</feature>